<dbReference type="Proteomes" id="UP001165960">
    <property type="component" value="Unassembled WGS sequence"/>
</dbReference>
<evidence type="ECO:0000313" key="2">
    <source>
        <dbReference type="Proteomes" id="UP001165960"/>
    </source>
</evidence>
<keyword evidence="2" id="KW-1185">Reference proteome</keyword>
<dbReference type="EMBL" id="QTSX02000731">
    <property type="protein sequence ID" value="KAJ9086153.1"/>
    <property type="molecule type" value="Genomic_DNA"/>
</dbReference>
<name>A0ACC2UGK0_9FUNG</name>
<reference evidence="1" key="1">
    <citation type="submission" date="2022-04" db="EMBL/GenBank/DDBJ databases">
        <title>Genome of the entomopathogenic fungus Entomophthora muscae.</title>
        <authorList>
            <person name="Elya C."/>
            <person name="Lovett B.R."/>
            <person name="Lee E."/>
            <person name="Macias A.M."/>
            <person name="Hajek A.E."/>
            <person name="De Bivort B.L."/>
            <person name="Kasson M.T."/>
            <person name="De Fine Licht H.H."/>
            <person name="Stajich J.E."/>
        </authorList>
    </citation>
    <scope>NUCLEOTIDE SEQUENCE</scope>
    <source>
        <strain evidence="1">Berkeley</strain>
    </source>
</reference>
<sequence length="267" mass="30168">MTSLKSPDGYRVSRNPKNLKVYSMYTIVPHPQTDTQNANEPPRYFKNEFTLDELAKFGYESISSYDNNIFIGTGNGFLVLLSASGDERSENGPRLKFLKSVQLSPGKRIEEILVHKAQKKLLVLSDSVLRFYNFELEPLEGHPPIKGVRDFSLDMRSPDKEAGLLMVARRRYILHFLLGRQLVLRKEFPWPEPIVSICTNSTTVCIADASAYSLMDIRNGQTTRLFCPPFSHVRTSVTVKPSIVSVDDEEFLVTSPAGEYILSNLDS</sequence>
<comment type="caution">
    <text evidence="1">The sequence shown here is derived from an EMBL/GenBank/DDBJ whole genome shotgun (WGS) entry which is preliminary data.</text>
</comment>
<accession>A0ACC2UGK0</accession>
<organism evidence="1 2">
    <name type="scientific">Entomophthora muscae</name>
    <dbReference type="NCBI Taxonomy" id="34485"/>
    <lineage>
        <taxon>Eukaryota</taxon>
        <taxon>Fungi</taxon>
        <taxon>Fungi incertae sedis</taxon>
        <taxon>Zoopagomycota</taxon>
        <taxon>Entomophthoromycotina</taxon>
        <taxon>Entomophthoromycetes</taxon>
        <taxon>Entomophthorales</taxon>
        <taxon>Entomophthoraceae</taxon>
        <taxon>Entomophthora</taxon>
    </lineage>
</organism>
<evidence type="ECO:0000313" key="1">
    <source>
        <dbReference type="EMBL" id="KAJ9086153.1"/>
    </source>
</evidence>
<gene>
    <name evidence="1" type="ORF">DSO57_1007268</name>
</gene>
<proteinExistence type="predicted"/>
<protein>
    <submittedName>
        <fullName evidence="1">Uncharacterized protein</fullName>
    </submittedName>
</protein>